<dbReference type="SUPFAM" id="SSF53756">
    <property type="entry name" value="UDP-Glycosyltransferase/glycogen phosphorylase"/>
    <property type="match status" value="1"/>
</dbReference>
<dbReference type="InterPro" id="IPR010610">
    <property type="entry name" value="EryCIII-like_C"/>
</dbReference>
<evidence type="ECO:0000313" key="6">
    <source>
        <dbReference type="EMBL" id="RKR92403.1"/>
    </source>
</evidence>
<keyword evidence="3 6" id="KW-0808">Transferase</keyword>
<dbReference type="OrthoDB" id="3863369at2"/>
<dbReference type="GO" id="GO:0016758">
    <property type="term" value="F:hexosyltransferase activity"/>
    <property type="evidence" value="ECO:0007669"/>
    <property type="project" value="UniProtKB-ARBA"/>
</dbReference>
<comment type="caution">
    <text evidence="6">The sequence shown here is derived from an EMBL/GenBank/DDBJ whole genome shotgun (WGS) entry which is preliminary data.</text>
</comment>
<dbReference type="EMBL" id="RBKT01000001">
    <property type="protein sequence ID" value="RKR92403.1"/>
    <property type="molecule type" value="Genomic_DNA"/>
</dbReference>
<dbReference type="GO" id="GO:0017000">
    <property type="term" value="P:antibiotic biosynthetic process"/>
    <property type="evidence" value="ECO:0007669"/>
    <property type="project" value="UniProtKB-ARBA"/>
</dbReference>
<evidence type="ECO:0000259" key="5">
    <source>
        <dbReference type="Pfam" id="PF21036"/>
    </source>
</evidence>
<feature type="domain" description="Erythromycin biosynthesis protein CIII-like C-terminal" evidence="4">
    <location>
        <begin position="251"/>
        <end position="376"/>
    </location>
</feature>
<dbReference type="Gene3D" id="3.40.50.2000">
    <property type="entry name" value="Glycogen Phosphorylase B"/>
    <property type="match status" value="2"/>
</dbReference>
<gene>
    <name evidence="6" type="ORF">BDK92_6842</name>
</gene>
<dbReference type="GO" id="GO:0008194">
    <property type="term" value="F:UDP-glycosyltransferase activity"/>
    <property type="evidence" value="ECO:0007669"/>
    <property type="project" value="InterPro"/>
</dbReference>
<dbReference type="AlphaFoldDB" id="A0A495JTU6"/>
<dbReference type="PANTHER" id="PTHR48050">
    <property type="entry name" value="STEROL 3-BETA-GLUCOSYLTRANSFERASE"/>
    <property type="match status" value="1"/>
</dbReference>
<evidence type="ECO:0000313" key="7">
    <source>
        <dbReference type="Proteomes" id="UP000277671"/>
    </source>
</evidence>
<accession>A0A495JTU6</accession>
<name>A0A495JTU6_9ACTN</name>
<dbReference type="Pfam" id="PF21036">
    <property type="entry name" value="EryCIII-like_N"/>
    <property type="match status" value="1"/>
</dbReference>
<dbReference type="InterPro" id="IPR002213">
    <property type="entry name" value="UDP_glucos_trans"/>
</dbReference>
<dbReference type="Pfam" id="PF06722">
    <property type="entry name" value="EryCIII-like_C"/>
    <property type="match status" value="1"/>
</dbReference>
<keyword evidence="7" id="KW-1185">Reference proteome</keyword>
<dbReference type="CDD" id="cd03784">
    <property type="entry name" value="GT1_Gtf-like"/>
    <property type="match status" value="1"/>
</dbReference>
<comment type="similarity">
    <text evidence="1">Belongs to the glycosyltransferase 28 family.</text>
</comment>
<protein>
    <submittedName>
        <fullName evidence="6">MGT family glycosyltransferase</fullName>
    </submittedName>
</protein>
<feature type="domain" description="Erythromycin biosynthesis protein CIII-like N-terminal" evidence="5">
    <location>
        <begin position="23"/>
        <end position="193"/>
    </location>
</feature>
<organism evidence="6 7">
    <name type="scientific">Micromonospora pisi</name>
    <dbReference type="NCBI Taxonomy" id="589240"/>
    <lineage>
        <taxon>Bacteria</taxon>
        <taxon>Bacillati</taxon>
        <taxon>Actinomycetota</taxon>
        <taxon>Actinomycetes</taxon>
        <taxon>Micromonosporales</taxon>
        <taxon>Micromonosporaceae</taxon>
        <taxon>Micromonospora</taxon>
    </lineage>
</organism>
<dbReference type="InterPro" id="IPR048284">
    <property type="entry name" value="EryCIII-like_N"/>
</dbReference>
<evidence type="ECO:0000256" key="2">
    <source>
        <dbReference type="ARBA" id="ARBA00022676"/>
    </source>
</evidence>
<keyword evidence="2" id="KW-0328">Glycosyltransferase</keyword>
<dbReference type="InterPro" id="IPR050426">
    <property type="entry name" value="Glycosyltransferase_28"/>
</dbReference>
<dbReference type="Proteomes" id="UP000277671">
    <property type="component" value="Unassembled WGS sequence"/>
</dbReference>
<dbReference type="RefSeq" id="WP_121160403.1">
    <property type="nucleotide sequence ID" value="NZ_RBKT01000001.1"/>
</dbReference>
<proteinExistence type="inferred from homology"/>
<evidence type="ECO:0000256" key="3">
    <source>
        <dbReference type="ARBA" id="ARBA00022679"/>
    </source>
</evidence>
<evidence type="ECO:0000259" key="4">
    <source>
        <dbReference type="Pfam" id="PF06722"/>
    </source>
</evidence>
<sequence>MRLIFASIGAYGHLIPLLPLAVAARGAGHEVTFATDKRFHPMLHDAGLTPVAAGSTVREAIATVRAEVPAGQPFDASPRAFGDVLARRMVADLAPVLEEQRPDLMIYEVLTPGAGMAATLAGIPAICHSIGRLTGGPMWNAMSAAWLATAAELGIEAPTRDADFLGNRYLDVCPPSFQLPGFATSAERILMRPGTWRQSADLPAMVRERDRGRPLVYLTLGTAFGTPELLRQSIAGLSKLPVDLLVAAAGPTGGKGALGDLPPNVVVESWVPQGDLLPHVDLVVSHGGGSTVLEVLANGLPHLMLPQGADQFSNARAVADIGAGRQVMPGEFSAELVFSQAEALLADEQARACADKLASEIAGMPSPEETVGRLVEAVA</sequence>
<reference evidence="6 7" key="1">
    <citation type="submission" date="2018-10" db="EMBL/GenBank/DDBJ databases">
        <title>Sequencing the genomes of 1000 actinobacteria strains.</title>
        <authorList>
            <person name="Klenk H.-P."/>
        </authorList>
    </citation>
    <scope>NUCLEOTIDE SEQUENCE [LARGE SCALE GENOMIC DNA]</scope>
    <source>
        <strain evidence="6 7">DSM 45175</strain>
    </source>
</reference>
<dbReference type="PANTHER" id="PTHR48050:SF13">
    <property type="entry name" value="STEROL 3-BETA-GLUCOSYLTRANSFERASE UGT80A2"/>
    <property type="match status" value="1"/>
</dbReference>
<evidence type="ECO:0000256" key="1">
    <source>
        <dbReference type="ARBA" id="ARBA00006962"/>
    </source>
</evidence>